<organism evidence="2 3">
    <name type="scientific">Natrinema soli</name>
    <dbReference type="NCBI Taxonomy" id="1930624"/>
    <lineage>
        <taxon>Archaea</taxon>
        <taxon>Methanobacteriati</taxon>
        <taxon>Methanobacteriota</taxon>
        <taxon>Stenosarchaea group</taxon>
        <taxon>Halobacteria</taxon>
        <taxon>Halobacteriales</taxon>
        <taxon>Natrialbaceae</taxon>
        <taxon>Natrinema</taxon>
    </lineage>
</organism>
<proteinExistence type="predicted"/>
<evidence type="ECO:0000256" key="1">
    <source>
        <dbReference type="SAM" id="MobiDB-lite"/>
    </source>
</evidence>
<protein>
    <submittedName>
        <fullName evidence="2">Uncharacterized protein</fullName>
    </submittedName>
</protein>
<accession>A0ABD5SR11</accession>
<evidence type="ECO:0000313" key="3">
    <source>
        <dbReference type="Proteomes" id="UP001596383"/>
    </source>
</evidence>
<feature type="compositionally biased region" description="Acidic residues" evidence="1">
    <location>
        <begin position="1"/>
        <end position="19"/>
    </location>
</feature>
<sequence length="303" mass="33694">MTGDGISDDEALEDPDEDPTVFSTSPPEIYLEDFDQEWTLGEWEGCERDGIELPDCEYDRPGYEFVFEIRVEDPHGVSDVELEQTGVTEFSDTYSTQYGIEPTEVEEKIDFYAEGEKVLSDFRGANTVVTAEDKYGNRGSTTVASKRSIGGHLAGEFDWADQSDLGAFSGFTHAAAELPDFVRLLFNDPREIGEAIAEFSQEYVTVQQDPTRHESQLWMEMVRGMAADTHRTQDTDNPHSTPEDTASEAAEYCMEQYADSSRSSSDYCQFASGWYQGYSTYLVLETVVGSKGTLKGVSSAGDL</sequence>
<dbReference type="AlphaFoldDB" id="A0ABD5SR11"/>
<keyword evidence="3" id="KW-1185">Reference proteome</keyword>
<dbReference type="Proteomes" id="UP001596383">
    <property type="component" value="Unassembled WGS sequence"/>
</dbReference>
<name>A0ABD5SR11_9EURY</name>
<comment type="caution">
    <text evidence="2">The sequence shown here is derived from an EMBL/GenBank/DDBJ whole genome shotgun (WGS) entry which is preliminary data.</text>
</comment>
<reference evidence="2 3" key="1">
    <citation type="journal article" date="2019" name="Int. J. Syst. Evol. Microbiol.">
        <title>The Global Catalogue of Microorganisms (GCM) 10K type strain sequencing project: providing services to taxonomists for standard genome sequencing and annotation.</title>
        <authorList>
            <consortium name="The Broad Institute Genomics Platform"/>
            <consortium name="The Broad Institute Genome Sequencing Center for Infectious Disease"/>
            <person name="Wu L."/>
            <person name="Ma J."/>
        </authorList>
    </citation>
    <scope>NUCLEOTIDE SEQUENCE [LARGE SCALE GENOMIC DNA]</scope>
    <source>
        <strain evidence="2 3">LMG 29247</strain>
    </source>
</reference>
<gene>
    <name evidence="2" type="ORF">ACFQE6_21190</name>
</gene>
<dbReference type="EMBL" id="JBHSWV010000369">
    <property type="protein sequence ID" value="MFC6767407.1"/>
    <property type="molecule type" value="Genomic_DNA"/>
</dbReference>
<evidence type="ECO:0000313" key="2">
    <source>
        <dbReference type="EMBL" id="MFC6767407.1"/>
    </source>
</evidence>
<feature type="region of interest" description="Disordered" evidence="1">
    <location>
        <begin position="1"/>
        <end position="27"/>
    </location>
</feature>
<dbReference type="RefSeq" id="WP_273740300.1">
    <property type="nucleotide sequence ID" value="NZ_JAQIVI010000369.1"/>
</dbReference>